<dbReference type="Proteomes" id="UP000000757">
    <property type="component" value="Chromosome"/>
</dbReference>
<evidence type="ECO:0000259" key="3">
    <source>
        <dbReference type="Pfam" id="PF00892"/>
    </source>
</evidence>
<name>A0QSR2_MYCS2</name>
<dbReference type="PaxDb" id="246196-MSMEI_1533"/>
<comment type="similarity">
    <text evidence="1">Belongs to the EamA transporter family.</text>
</comment>
<evidence type="ECO:0000256" key="2">
    <source>
        <dbReference type="SAM" id="Phobius"/>
    </source>
</evidence>
<keyword evidence="2" id="KW-0472">Membrane</keyword>
<keyword evidence="5" id="KW-1185">Reference proteome</keyword>
<evidence type="ECO:0000313" key="4">
    <source>
        <dbReference type="EMBL" id="ABK75665.1"/>
    </source>
</evidence>
<feature type="transmembrane region" description="Helical" evidence="2">
    <location>
        <begin position="279"/>
        <end position="300"/>
    </location>
</feature>
<feature type="domain" description="EamA" evidence="3">
    <location>
        <begin position="28"/>
        <end position="151"/>
    </location>
</feature>
<dbReference type="eggNOG" id="COG0697">
    <property type="taxonomic scope" value="Bacteria"/>
</dbReference>
<dbReference type="AlphaFoldDB" id="A0QSR2"/>
<dbReference type="STRING" id="246196.MSMEG_1571"/>
<feature type="transmembrane region" description="Helical" evidence="2">
    <location>
        <begin position="161"/>
        <end position="184"/>
    </location>
</feature>
<proteinExistence type="inferred from homology"/>
<dbReference type="KEGG" id="msm:MSMEG_1571"/>
<organism evidence="4 5">
    <name type="scientific">Mycolicibacterium smegmatis (strain ATCC 700084 / mc(2)155)</name>
    <name type="common">Mycobacterium smegmatis</name>
    <dbReference type="NCBI Taxonomy" id="246196"/>
    <lineage>
        <taxon>Bacteria</taxon>
        <taxon>Bacillati</taxon>
        <taxon>Actinomycetota</taxon>
        <taxon>Actinomycetes</taxon>
        <taxon>Mycobacteriales</taxon>
        <taxon>Mycobacteriaceae</taxon>
        <taxon>Mycolicibacterium</taxon>
    </lineage>
</organism>
<dbReference type="InterPro" id="IPR037185">
    <property type="entry name" value="EmrE-like"/>
</dbReference>
<dbReference type="PATRIC" id="fig|246196.19.peg.1557"/>
<evidence type="ECO:0000256" key="1">
    <source>
        <dbReference type="ARBA" id="ARBA00007362"/>
    </source>
</evidence>
<feature type="transmembrane region" description="Helical" evidence="2">
    <location>
        <begin position="51"/>
        <end position="68"/>
    </location>
</feature>
<dbReference type="InterPro" id="IPR000620">
    <property type="entry name" value="EamA_dom"/>
</dbReference>
<dbReference type="Pfam" id="PF00892">
    <property type="entry name" value="EamA"/>
    <property type="match status" value="2"/>
</dbReference>
<feature type="transmembrane region" description="Helical" evidence="2">
    <location>
        <begin position="108"/>
        <end position="128"/>
    </location>
</feature>
<dbReference type="SUPFAM" id="SSF103481">
    <property type="entry name" value="Multidrug resistance efflux transporter EmrE"/>
    <property type="match status" value="2"/>
</dbReference>
<feature type="transmembrane region" description="Helical" evidence="2">
    <location>
        <begin position="137"/>
        <end position="155"/>
    </location>
</feature>
<feature type="transmembrane region" description="Helical" evidence="2">
    <location>
        <begin position="20"/>
        <end position="39"/>
    </location>
</feature>
<dbReference type="GO" id="GO:0016020">
    <property type="term" value="C:membrane"/>
    <property type="evidence" value="ECO:0007669"/>
    <property type="project" value="InterPro"/>
</dbReference>
<accession>A0QSR2</accession>
<sequence length="327" mass="33366">MLFGEPSWPDHVSMSSPNRAGLFGGLGMTFVGGSVAVSGALAEAPLHTAQALRYAIACLLLLGWVRLTGHPLRRPRGTEWLWLLGVTVSGLVLFNVALVHGSRHAEPAVLAVAVACVPVALATVGPLLEGHRPHTRILVAAVMVSVGAVVVEGLGRADAMGLAWSAVVFVCEAGFTLLAVPVLASHGPAGVSVHTTWLAAVMFGVLALSTEGWRAATRFDAGAVPAIGYLAVGVTAIAFILWYTCVRGLGTGRAGLLTGVAPVAAAVIGIPLTGAVPGVAVWCGVGLIACGLAVGLGVNAERGLVAHIRAKTRTEVDVRGEYPKSRG</sequence>
<evidence type="ECO:0000313" key="5">
    <source>
        <dbReference type="Proteomes" id="UP000000757"/>
    </source>
</evidence>
<reference evidence="4 5" key="1">
    <citation type="submission" date="2006-10" db="EMBL/GenBank/DDBJ databases">
        <authorList>
            <person name="Fleischmann R.D."/>
            <person name="Dodson R.J."/>
            <person name="Haft D.H."/>
            <person name="Merkel J.S."/>
            <person name="Nelson W.C."/>
            <person name="Fraser C.M."/>
        </authorList>
    </citation>
    <scope>NUCLEOTIDE SEQUENCE [LARGE SCALE GENOMIC DNA]</scope>
    <source>
        <strain evidence="5">ATCC 700084 / mc(2)155</strain>
    </source>
</reference>
<dbReference type="OrthoDB" id="5150004at2"/>
<feature type="domain" description="EamA" evidence="3">
    <location>
        <begin position="161"/>
        <end position="294"/>
    </location>
</feature>
<dbReference type="EMBL" id="CP000480">
    <property type="protein sequence ID" value="ABK75665.1"/>
    <property type="molecule type" value="Genomic_DNA"/>
</dbReference>
<keyword evidence="2" id="KW-1133">Transmembrane helix</keyword>
<protein>
    <submittedName>
        <fullName evidence="4">Integral membrane protein</fullName>
    </submittedName>
</protein>
<feature type="transmembrane region" description="Helical" evidence="2">
    <location>
        <begin position="222"/>
        <end position="242"/>
    </location>
</feature>
<feature type="transmembrane region" description="Helical" evidence="2">
    <location>
        <begin position="254"/>
        <end position="273"/>
    </location>
</feature>
<gene>
    <name evidence="4" type="ordered locus">MSMEG_1571</name>
</gene>
<feature type="transmembrane region" description="Helical" evidence="2">
    <location>
        <begin position="80"/>
        <end position="102"/>
    </location>
</feature>
<keyword evidence="2" id="KW-0812">Transmembrane</keyword>